<comment type="caution">
    <text evidence="1">The sequence shown here is derived from an EMBL/GenBank/DDBJ whole genome shotgun (WGS) entry which is preliminary data.</text>
</comment>
<organism evidence="1 2">
    <name type="scientific">Boletus reticuloceps</name>
    <dbReference type="NCBI Taxonomy" id="495285"/>
    <lineage>
        <taxon>Eukaryota</taxon>
        <taxon>Fungi</taxon>
        <taxon>Dikarya</taxon>
        <taxon>Basidiomycota</taxon>
        <taxon>Agaricomycotina</taxon>
        <taxon>Agaricomycetes</taxon>
        <taxon>Agaricomycetidae</taxon>
        <taxon>Boletales</taxon>
        <taxon>Boletineae</taxon>
        <taxon>Boletaceae</taxon>
        <taxon>Boletoideae</taxon>
        <taxon>Boletus</taxon>
    </lineage>
</organism>
<accession>A0A8I2YNQ7</accession>
<protein>
    <submittedName>
        <fullName evidence="1">Uncharacterized protein</fullName>
    </submittedName>
</protein>
<dbReference type="AlphaFoldDB" id="A0A8I2YNQ7"/>
<evidence type="ECO:0000313" key="1">
    <source>
        <dbReference type="EMBL" id="KAG6375550.1"/>
    </source>
</evidence>
<dbReference type="EMBL" id="JAGFBS010000014">
    <property type="protein sequence ID" value="KAG6375550.1"/>
    <property type="molecule type" value="Genomic_DNA"/>
</dbReference>
<evidence type="ECO:0000313" key="2">
    <source>
        <dbReference type="Proteomes" id="UP000683000"/>
    </source>
</evidence>
<dbReference type="Proteomes" id="UP000683000">
    <property type="component" value="Unassembled WGS sequence"/>
</dbReference>
<sequence length="105" mass="11315">MSPFGSGANHCRSPLQGVVSNVLAIESFGAAFPGVYMDANLKGWFVSTLLLSTSSSVACVRTAWCLTTLLDQLLGSDHSSMVPFVTRFDFCFIFLGKGQAWSSRL</sequence>
<reference evidence="1" key="1">
    <citation type="submission" date="2021-03" db="EMBL/GenBank/DDBJ databases">
        <title>Evolutionary innovations through gain and loss of genes in the ectomycorrhizal Boletales.</title>
        <authorList>
            <person name="Wu G."/>
            <person name="Miyauchi S."/>
            <person name="Morin E."/>
            <person name="Yang Z.-L."/>
            <person name="Xu J."/>
            <person name="Martin F.M."/>
        </authorList>
    </citation>
    <scope>NUCLEOTIDE SEQUENCE</scope>
    <source>
        <strain evidence="1">BR01</strain>
    </source>
</reference>
<proteinExistence type="predicted"/>
<dbReference type="OrthoDB" id="8120565at2759"/>
<name>A0A8I2YNQ7_9AGAM</name>
<keyword evidence="2" id="KW-1185">Reference proteome</keyword>
<gene>
    <name evidence="1" type="ORF">JVT61DRAFT_3112</name>
</gene>